<dbReference type="PRINTS" id="PR00039">
    <property type="entry name" value="HTHLYSR"/>
</dbReference>
<dbReference type="OrthoDB" id="5526340at2"/>
<dbReference type="GO" id="GO:0004673">
    <property type="term" value="F:protein histidine kinase activity"/>
    <property type="evidence" value="ECO:0007669"/>
    <property type="project" value="UniProtKB-EC"/>
</dbReference>
<keyword evidence="3" id="KW-0238">DNA-binding</keyword>
<dbReference type="SUPFAM" id="SSF46785">
    <property type="entry name" value="Winged helix' DNA-binding domain"/>
    <property type="match status" value="1"/>
</dbReference>
<accession>U2FY90</accession>
<name>U2FY90_9GAMM</name>
<evidence type="ECO:0000256" key="1">
    <source>
        <dbReference type="ARBA" id="ARBA00009437"/>
    </source>
</evidence>
<evidence type="ECO:0000313" key="6">
    <source>
        <dbReference type="EMBL" id="ERJ19118.1"/>
    </source>
</evidence>
<dbReference type="STRING" id="1033802.SSPSH_001957"/>
<feature type="domain" description="HTH lysR-type" evidence="5">
    <location>
        <begin position="5"/>
        <end position="62"/>
    </location>
</feature>
<evidence type="ECO:0000313" key="7">
    <source>
        <dbReference type="Proteomes" id="UP000006242"/>
    </source>
</evidence>
<dbReference type="GO" id="GO:0043565">
    <property type="term" value="F:sequence-specific DNA binding"/>
    <property type="evidence" value="ECO:0007669"/>
    <property type="project" value="TreeGrafter"/>
</dbReference>
<keyword evidence="7" id="KW-1185">Reference proteome</keyword>
<dbReference type="PANTHER" id="PTHR30537">
    <property type="entry name" value="HTH-TYPE TRANSCRIPTIONAL REGULATOR"/>
    <property type="match status" value="1"/>
</dbReference>
<dbReference type="PANTHER" id="PTHR30537:SF74">
    <property type="entry name" value="HTH-TYPE TRANSCRIPTIONAL REGULATOR TRPI"/>
    <property type="match status" value="1"/>
</dbReference>
<evidence type="ECO:0000256" key="4">
    <source>
        <dbReference type="ARBA" id="ARBA00023163"/>
    </source>
</evidence>
<dbReference type="EMBL" id="AFNV02000012">
    <property type="protein sequence ID" value="ERJ19118.1"/>
    <property type="molecule type" value="Genomic_DNA"/>
</dbReference>
<dbReference type="PROSITE" id="PS50931">
    <property type="entry name" value="HTH_LYSR"/>
    <property type="match status" value="1"/>
</dbReference>
<keyword evidence="6" id="KW-0418">Kinase</keyword>
<dbReference type="Proteomes" id="UP000006242">
    <property type="component" value="Unassembled WGS sequence"/>
</dbReference>
<dbReference type="InterPro" id="IPR036388">
    <property type="entry name" value="WH-like_DNA-bd_sf"/>
</dbReference>
<dbReference type="InterPro" id="IPR000847">
    <property type="entry name" value="LysR_HTH_N"/>
</dbReference>
<comment type="similarity">
    <text evidence="1">Belongs to the LysR transcriptional regulatory family.</text>
</comment>
<reference evidence="6 7" key="1">
    <citation type="journal article" date="2011" name="J. Bacteriol.">
        <title>Genome sequence of Salinisphaera shabanensis, a gammaproteobacterium from the harsh, variable environment of the brine-seawater interface of the Shaban Deep in the Red Sea.</title>
        <authorList>
            <person name="Antunes A."/>
            <person name="Alam I."/>
            <person name="Bajic V.B."/>
            <person name="Stingl U."/>
        </authorList>
    </citation>
    <scope>NUCLEOTIDE SEQUENCE [LARGE SCALE GENOMIC DNA]</scope>
    <source>
        <strain evidence="6 7">E1L3A</strain>
    </source>
</reference>
<dbReference type="Gene3D" id="3.40.190.10">
    <property type="entry name" value="Periplasmic binding protein-like II"/>
    <property type="match status" value="2"/>
</dbReference>
<dbReference type="InterPro" id="IPR036390">
    <property type="entry name" value="WH_DNA-bd_sf"/>
</dbReference>
<dbReference type="CDD" id="cd08432">
    <property type="entry name" value="PBP2_GcdR_TrpI_HvrB_AmpR_like"/>
    <property type="match status" value="1"/>
</dbReference>
<dbReference type="Pfam" id="PF00126">
    <property type="entry name" value="HTH_1"/>
    <property type="match status" value="1"/>
</dbReference>
<protein>
    <submittedName>
        <fullName evidence="6">Two-component system chemotaxis family sensor kinase CheA protein</fullName>
        <ecNumber evidence="6">2.7.13.3</ecNumber>
    </submittedName>
</protein>
<evidence type="ECO:0000256" key="2">
    <source>
        <dbReference type="ARBA" id="ARBA00023015"/>
    </source>
</evidence>
<sequence>MIDRLPLNALRAFVFAARHESFKAAALDLHVTPGAVSRHVKQLETLLGADLFVRHAQGVSLTERGARLADESGEAFSRLARSVEAARKTSSGGAQLTVSASPSLIQHWLLPRLADFESRHPDIALALEASAQLVEPGWHEDRAQLAIRYGQGPWTGVRSQPLMLETLFPVCAPSLLAHGPALDTPADLAGHTLLHVKWLSNQAELFPGWREWLQAAGAHEVTIDVHRRYSLFGLALDQAIAGHGVALATSVLAADRLASGVLVAPFGTRHVMDSPFSYDLIMPAGGDVPAAASAFAHWLIDQAARFRRDSS</sequence>
<evidence type="ECO:0000259" key="5">
    <source>
        <dbReference type="PROSITE" id="PS50931"/>
    </source>
</evidence>
<dbReference type="Gene3D" id="1.10.10.10">
    <property type="entry name" value="Winged helix-like DNA-binding domain superfamily/Winged helix DNA-binding domain"/>
    <property type="match status" value="1"/>
</dbReference>
<dbReference type="GO" id="GO:0003700">
    <property type="term" value="F:DNA-binding transcription factor activity"/>
    <property type="evidence" value="ECO:0007669"/>
    <property type="project" value="InterPro"/>
</dbReference>
<dbReference type="GO" id="GO:0006351">
    <property type="term" value="P:DNA-templated transcription"/>
    <property type="evidence" value="ECO:0007669"/>
    <property type="project" value="TreeGrafter"/>
</dbReference>
<evidence type="ECO:0000256" key="3">
    <source>
        <dbReference type="ARBA" id="ARBA00023125"/>
    </source>
</evidence>
<dbReference type="AlphaFoldDB" id="U2FY90"/>
<dbReference type="InterPro" id="IPR058163">
    <property type="entry name" value="LysR-type_TF_proteobact-type"/>
</dbReference>
<dbReference type="eggNOG" id="COG0583">
    <property type="taxonomic scope" value="Bacteria"/>
</dbReference>
<dbReference type="SUPFAM" id="SSF53850">
    <property type="entry name" value="Periplasmic binding protein-like II"/>
    <property type="match status" value="1"/>
</dbReference>
<keyword evidence="4" id="KW-0804">Transcription</keyword>
<gene>
    <name evidence="6" type="ORF">SSPSH_001957</name>
</gene>
<dbReference type="InterPro" id="IPR005119">
    <property type="entry name" value="LysR_subst-bd"/>
</dbReference>
<dbReference type="EC" id="2.7.13.3" evidence="6"/>
<reference evidence="6 7" key="2">
    <citation type="journal article" date="2013" name="PLoS ONE">
        <title>INDIGO - INtegrated Data Warehouse of MIcrobial GenOmes with Examples from the Red Sea Extremophiles.</title>
        <authorList>
            <person name="Alam I."/>
            <person name="Antunes A."/>
            <person name="Kamau A.A."/>
            <person name="Ba Alawi W."/>
            <person name="Kalkatawi M."/>
            <person name="Stingl U."/>
            <person name="Bajic V.B."/>
        </authorList>
    </citation>
    <scope>NUCLEOTIDE SEQUENCE [LARGE SCALE GENOMIC DNA]</scope>
    <source>
        <strain evidence="6 7">E1L3A</strain>
    </source>
</reference>
<keyword evidence="6" id="KW-0808">Transferase</keyword>
<comment type="caution">
    <text evidence="6">The sequence shown here is derived from an EMBL/GenBank/DDBJ whole genome shotgun (WGS) entry which is preliminary data.</text>
</comment>
<dbReference type="Pfam" id="PF03466">
    <property type="entry name" value="LysR_substrate"/>
    <property type="match status" value="1"/>
</dbReference>
<keyword evidence="2" id="KW-0805">Transcription regulation</keyword>
<organism evidence="6 7">
    <name type="scientific">Salinisphaera shabanensis E1L3A</name>
    <dbReference type="NCBI Taxonomy" id="1033802"/>
    <lineage>
        <taxon>Bacteria</taxon>
        <taxon>Pseudomonadati</taxon>
        <taxon>Pseudomonadota</taxon>
        <taxon>Gammaproteobacteria</taxon>
        <taxon>Salinisphaerales</taxon>
        <taxon>Salinisphaeraceae</taxon>
        <taxon>Salinisphaera</taxon>
    </lineage>
</organism>
<dbReference type="RefSeq" id="WP_006912690.1">
    <property type="nucleotide sequence ID" value="NZ_AFNV02000012.1"/>
</dbReference>
<proteinExistence type="inferred from homology"/>